<dbReference type="InterPro" id="IPR010129">
    <property type="entry name" value="T1SS_HlyD"/>
</dbReference>
<dbReference type="PANTHER" id="PTHR30386">
    <property type="entry name" value="MEMBRANE FUSION SUBUNIT OF EMRAB-TOLC MULTIDRUG EFFLUX PUMP"/>
    <property type="match status" value="1"/>
</dbReference>
<feature type="domain" description="AprE-like beta-barrel" evidence="12">
    <location>
        <begin position="362"/>
        <end position="462"/>
    </location>
</feature>
<keyword evidence="4 9" id="KW-1003">Cell membrane</keyword>
<protein>
    <recommendedName>
        <fullName evidence="9">Membrane fusion protein (MFP) family protein</fullName>
    </recommendedName>
</protein>
<accession>A0A840HRK6</accession>
<dbReference type="InterPro" id="IPR058982">
    <property type="entry name" value="Beta-barrel_AprE"/>
</dbReference>
<dbReference type="GO" id="GO:0009306">
    <property type="term" value="P:protein secretion"/>
    <property type="evidence" value="ECO:0007669"/>
    <property type="project" value="InterPro"/>
</dbReference>
<dbReference type="RefSeq" id="WP_184474426.1">
    <property type="nucleotide sequence ID" value="NZ_JACHOV010000003.1"/>
</dbReference>
<feature type="coiled-coil region" evidence="10">
    <location>
        <begin position="189"/>
        <end position="223"/>
    </location>
</feature>
<keyword evidence="3 9" id="KW-0813">Transport</keyword>
<organism evidence="13 14">
    <name type="scientific">Rhizorhapis suberifaciens</name>
    <name type="common">corky root of lettuce</name>
    <dbReference type="NCBI Taxonomy" id="13656"/>
    <lineage>
        <taxon>Bacteria</taxon>
        <taxon>Pseudomonadati</taxon>
        <taxon>Pseudomonadota</taxon>
        <taxon>Alphaproteobacteria</taxon>
        <taxon>Sphingomonadales</taxon>
        <taxon>Sphingomonadaceae</taxon>
        <taxon>Rhizorhapis</taxon>
    </lineage>
</organism>
<dbReference type="Gene3D" id="2.40.30.170">
    <property type="match status" value="1"/>
</dbReference>
<dbReference type="Pfam" id="PF25994">
    <property type="entry name" value="HH_AprE"/>
    <property type="match status" value="1"/>
</dbReference>
<evidence type="ECO:0000313" key="13">
    <source>
        <dbReference type="EMBL" id="MBB4640565.1"/>
    </source>
</evidence>
<comment type="subcellular location">
    <subcellularLocation>
        <location evidence="1 9">Cell inner membrane</location>
        <topology evidence="1 9">Single-pass membrane protein</topology>
    </subcellularLocation>
</comment>
<evidence type="ECO:0000256" key="9">
    <source>
        <dbReference type="RuleBase" id="RU365093"/>
    </source>
</evidence>
<dbReference type="Pfam" id="PF26002">
    <property type="entry name" value="Beta-barrel_AprE"/>
    <property type="match status" value="1"/>
</dbReference>
<name>A0A840HRK6_9SPHN</name>
<evidence type="ECO:0000256" key="4">
    <source>
        <dbReference type="ARBA" id="ARBA00022475"/>
    </source>
</evidence>
<dbReference type="Gene3D" id="2.40.50.100">
    <property type="match status" value="1"/>
</dbReference>
<keyword evidence="14" id="KW-1185">Reference proteome</keyword>
<reference evidence="13 14" key="1">
    <citation type="submission" date="2020-08" db="EMBL/GenBank/DDBJ databases">
        <title>Genomic Encyclopedia of Type Strains, Phase IV (KMG-IV): sequencing the most valuable type-strain genomes for metagenomic binning, comparative biology and taxonomic classification.</title>
        <authorList>
            <person name="Goeker M."/>
        </authorList>
    </citation>
    <scope>NUCLEOTIDE SEQUENCE [LARGE SCALE GENOMIC DNA]</scope>
    <source>
        <strain evidence="13 14">DSM 7465</strain>
    </source>
</reference>
<keyword evidence="8 9" id="KW-0472">Membrane</keyword>
<evidence type="ECO:0000256" key="2">
    <source>
        <dbReference type="ARBA" id="ARBA00009477"/>
    </source>
</evidence>
<evidence type="ECO:0000256" key="6">
    <source>
        <dbReference type="ARBA" id="ARBA00022692"/>
    </source>
</evidence>
<keyword evidence="10" id="KW-0175">Coiled coil</keyword>
<dbReference type="EMBL" id="JACHOV010000003">
    <property type="protein sequence ID" value="MBB4640565.1"/>
    <property type="molecule type" value="Genomic_DNA"/>
</dbReference>
<dbReference type="PANTHER" id="PTHR30386:SF27">
    <property type="entry name" value="MEMBRANE FUSION PROTEIN (MFP) FAMILY PROTEIN"/>
    <property type="match status" value="1"/>
</dbReference>
<proteinExistence type="inferred from homology"/>
<dbReference type="PROSITE" id="PS00543">
    <property type="entry name" value="HLYD_FAMILY"/>
    <property type="match status" value="1"/>
</dbReference>
<comment type="caution">
    <text evidence="13">The sequence shown here is derived from an EMBL/GenBank/DDBJ whole genome shotgun (WGS) entry which is preliminary data.</text>
</comment>
<evidence type="ECO:0000256" key="7">
    <source>
        <dbReference type="ARBA" id="ARBA00022989"/>
    </source>
</evidence>
<keyword evidence="6 9" id="KW-0812">Transmembrane</keyword>
<evidence type="ECO:0000256" key="1">
    <source>
        <dbReference type="ARBA" id="ARBA00004377"/>
    </source>
</evidence>
<keyword evidence="7 9" id="KW-1133">Transmembrane helix</keyword>
<dbReference type="InterPro" id="IPR050739">
    <property type="entry name" value="MFP"/>
</dbReference>
<evidence type="ECO:0000313" key="14">
    <source>
        <dbReference type="Proteomes" id="UP000575068"/>
    </source>
</evidence>
<evidence type="ECO:0000256" key="8">
    <source>
        <dbReference type="ARBA" id="ARBA00023136"/>
    </source>
</evidence>
<keyword evidence="5 9" id="KW-0997">Cell inner membrane</keyword>
<evidence type="ECO:0000259" key="11">
    <source>
        <dbReference type="Pfam" id="PF25994"/>
    </source>
</evidence>
<dbReference type="GO" id="GO:0005886">
    <property type="term" value="C:plasma membrane"/>
    <property type="evidence" value="ECO:0007669"/>
    <property type="project" value="UniProtKB-SubCell"/>
</dbReference>
<evidence type="ECO:0000256" key="5">
    <source>
        <dbReference type="ARBA" id="ARBA00022519"/>
    </source>
</evidence>
<dbReference type="AlphaFoldDB" id="A0A840HRK6"/>
<dbReference type="NCBIfam" id="TIGR01843">
    <property type="entry name" value="type_I_hlyD"/>
    <property type="match status" value="1"/>
</dbReference>
<dbReference type="InterPro" id="IPR058781">
    <property type="entry name" value="HH_AprE-like"/>
</dbReference>
<evidence type="ECO:0000256" key="10">
    <source>
        <dbReference type="SAM" id="Coils"/>
    </source>
</evidence>
<dbReference type="PRINTS" id="PR01490">
    <property type="entry name" value="RTXTOXIND"/>
</dbReference>
<evidence type="ECO:0000256" key="3">
    <source>
        <dbReference type="ARBA" id="ARBA00022448"/>
    </source>
</evidence>
<feature type="domain" description="AprE-like long alpha-helical hairpin" evidence="11">
    <location>
        <begin position="133"/>
        <end position="316"/>
    </location>
</feature>
<comment type="similarity">
    <text evidence="2 9">Belongs to the membrane fusion protein (MFP) (TC 8.A.1) family.</text>
</comment>
<dbReference type="InterPro" id="IPR006144">
    <property type="entry name" value="Secretion_HlyD_CS"/>
</dbReference>
<sequence length="485" mass="53118">MRAWAAARLPTVAHHWRVLRISWRMQDEAEKTKRPISDHEFLPAALEIMEKPPSPGLRWLLLILCTLFTITILWSVIGKVDVVAVASGKIIPSANVKIIQPIEIGSVRAIHVRNGQHVTKGQLLVALDPTLAGADEAQAGQQLLSANIVKARNDALLRYLAGGPAHLSAPAGTPEAIAHTQAQFVRISIAEYEAQRASLVQQRAQQAAELASAQAEIAKLKMTLPLVDRQLEARKELSDKGYFSKLKMMEYEQLRLEHIQNIAVQQAAAAKARAAIGALDAEIAKLRQGFAKGAVTELSEATDKSALAAEELRKSKRRRQFQELRAPVSGTVQQLAVTTIGGVVQPAQPLMVIVPDGSDVEVEVHILNKDIGFVREGQTVRVKLEAYPFTDYGLIEGTVETISRDAIDQSQQGALRDEKNRPVQPGLVYAARIRLHQRTIKVAGKDQPIGPGLAVQAEIKTGKRRIIQYLLSPFAQALDEAGRER</sequence>
<evidence type="ECO:0000259" key="12">
    <source>
        <dbReference type="Pfam" id="PF26002"/>
    </source>
</evidence>
<dbReference type="Proteomes" id="UP000575068">
    <property type="component" value="Unassembled WGS sequence"/>
</dbReference>
<gene>
    <name evidence="13" type="ORF">HNQ99_000858</name>
</gene>
<feature type="transmembrane region" description="Helical" evidence="9">
    <location>
        <begin position="59"/>
        <end position="77"/>
    </location>
</feature>